<organism evidence="14 15">
    <name type="scientific">Vanilla planifolia</name>
    <name type="common">Vanilla</name>
    <dbReference type="NCBI Taxonomy" id="51239"/>
    <lineage>
        <taxon>Eukaryota</taxon>
        <taxon>Viridiplantae</taxon>
        <taxon>Streptophyta</taxon>
        <taxon>Embryophyta</taxon>
        <taxon>Tracheophyta</taxon>
        <taxon>Spermatophyta</taxon>
        <taxon>Magnoliopsida</taxon>
        <taxon>Liliopsida</taxon>
        <taxon>Asparagales</taxon>
        <taxon>Orchidaceae</taxon>
        <taxon>Vanilloideae</taxon>
        <taxon>Vanilleae</taxon>
        <taxon>Vanilla</taxon>
    </lineage>
</organism>
<evidence type="ECO:0000313" key="15">
    <source>
        <dbReference type="Proteomes" id="UP000639772"/>
    </source>
</evidence>
<comment type="subcellular location">
    <subcellularLocation>
        <location evidence="1">Nucleus</location>
    </subcellularLocation>
</comment>
<dbReference type="PROSITE" id="PS51437">
    <property type="entry name" value="CG_1"/>
    <property type="match status" value="1"/>
</dbReference>
<comment type="similarity">
    <text evidence="2">Belongs to the CAMTA family.</text>
</comment>
<dbReference type="EMBL" id="JADCNM010000012">
    <property type="protein sequence ID" value="KAG0459701.1"/>
    <property type="molecule type" value="Genomic_DNA"/>
</dbReference>
<dbReference type="AlphaFoldDB" id="A0A835UHL1"/>
<proteinExistence type="inferred from homology"/>
<dbReference type="SMART" id="SM00248">
    <property type="entry name" value="ANK"/>
    <property type="match status" value="1"/>
</dbReference>
<evidence type="ECO:0000256" key="3">
    <source>
        <dbReference type="ARBA" id="ARBA00022737"/>
    </source>
</evidence>
<reference evidence="14 15" key="1">
    <citation type="journal article" date="2020" name="Nat. Food">
        <title>A phased Vanilla planifolia genome enables genetic improvement of flavour and production.</title>
        <authorList>
            <person name="Hasing T."/>
            <person name="Tang H."/>
            <person name="Brym M."/>
            <person name="Khazi F."/>
            <person name="Huang T."/>
            <person name="Chambers A.H."/>
        </authorList>
    </citation>
    <scope>NUCLEOTIDE SEQUENCE [LARGE SCALE GENOMIC DNA]</scope>
    <source>
        <tissue evidence="14">Leaf</tissue>
    </source>
</reference>
<comment type="caution">
    <text evidence="14">The sequence shown here is derived from an EMBL/GenBank/DDBJ whole genome shotgun (WGS) entry which is preliminary data.</text>
</comment>
<evidence type="ECO:0000256" key="1">
    <source>
        <dbReference type="ARBA" id="ARBA00004123"/>
    </source>
</evidence>
<dbReference type="InterPro" id="IPR027417">
    <property type="entry name" value="P-loop_NTPase"/>
</dbReference>
<dbReference type="PANTHER" id="PTHR23335">
    <property type="entry name" value="CALMODULIN-BINDING TRANSCRIPTION ACTIVATOR CAMTA"/>
    <property type="match status" value="1"/>
</dbReference>
<evidence type="ECO:0000256" key="8">
    <source>
        <dbReference type="ARBA" id="ARBA00023125"/>
    </source>
</evidence>
<keyword evidence="7 12" id="KW-0040">ANK repeat</keyword>
<dbReference type="Gene3D" id="1.20.5.190">
    <property type="match status" value="1"/>
</dbReference>
<dbReference type="Pfam" id="PF12796">
    <property type="entry name" value="Ank_2"/>
    <property type="match status" value="1"/>
</dbReference>
<dbReference type="Pfam" id="PF03859">
    <property type="entry name" value="CG-1"/>
    <property type="match status" value="1"/>
</dbReference>
<dbReference type="Proteomes" id="UP000639772">
    <property type="component" value="Chromosome 12"/>
</dbReference>
<protein>
    <recommendedName>
        <fullName evidence="13">CG-1 domain-containing protein</fullName>
    </recommendedName>
</protein>
<dbReference type="SUPFAM" id="SSF48403">
    <property type="entry name" value="Ankyrin repeat"/>
    <property type="match status" value="1"/>
</dbReference>
<dbReference type="PROSITE" id="PS50096">
    <property type="entry name" value="IQ"/>
    <property type="match status" value="3"/>
</dbReference>
<accession>A0A835UHL1</accession>
<dbReference type="SMART" id="SM00015">
    <property type="entry name" value="IQ"/>
    <property type="match status" value="3"/>
</dbReference>
<dbReference type="GO" id="GO:0003690">
    <property type="term" value="F:double-stranded DNA binding"/>
    <property type="evidence" value="ECO:0007669"/>
    <property type="project" value="TreeGrafter"/>
</dbReference>
<dbReference type="GO" id="GO:0005634">
    <property type="term" value="C:nucleus"/>
    <property type="evidence" value="ECO:0007669"/>
    <property type="project" value="UniProtKB-SubCell"/>
</dbReference>
<dbReference type="InterPro" id="IPR036770">
    <property type="entry name" value="Ankyrin_rpt-contain_sf"/>
</dbReference>
<dbReference type="Gene3D" id="1.25.40.20">
    <property type="entry name" value="Ankyrin repeat-containing domain"/>
    <property type="match status" value="1"/>
</dbReference>
<keyword evidence="9" id="KW-0010">Activator</keyword>
<dbReference type="InterPro" id="IPR002909">
    <property type="entry name" value="IPT_dom"/>
</dbReference>
<evidence type="ECO:0000256" key="11">
    <source>
        <dbReference type="ARBA" id="ARBA00023242"/>
    </source>
</evidence>
<evidence type="ECO:0000256" key="4">
    <source>
        <dbReference type="ARBA" id="ARBA00022837"/>
    </source>
</evidence>
<dbReference type="FunFam" id="1.20.5.190:FF:000003">
    <property type="entry name" value="Calmodulin-binding transcription activator 2"/>
    <property type="match status" value="1"/>
</dbReference>
<keyword evidence="8" id="KW-0238">DNA-binding</keyword>
<dbReference type="GO" id="GO:0006357">
    <property type="term" value="P:regulation of transcription by RNA polymerase II"/>
    <property type="evidence" value="ECO:0007669"/>
    <property type="project" value="TreeGrafter"/>
</dbReference>
<sequence>MLQPGSSFDYGKLLQEANTRWLRPLEVLFILRHHEHLPIEEVAPEKPPSGSLFLFNRRVLRFFRKDGHLWRKKKDGKAVGEAHERLKVNNVDALNCYYAHGEENQYFQRRSYWMLDPAYNHIVLVHYREVSEGRFLPPPQPSSHNRNPNLNMVHRNQSSASEIYDSSYSTGTHISGEVNSNYLTEHLETDYLNYSKVSDSCDPSSNLEINEALREIEEQLSLDKYDDNTSVVLPDLCHDYDKVGNLAPQGTETGIDQSLVLHLGIDRKVSPSWNDMLNLSSSSIGNTAQERVSSSVALTVAFKPSCCTTWTNGTHQDMGNALEKQSDFEQFSSEDDIFDFPFDLPEQISLRQPGFLGNNAEHTANGRDFLWGAWFDQCQHETSLGAEPSLTFAQKQLFRFREISPEWSFSFERTKVMIIGDFLCDPSAYCWAVMFDNDEVPAEIVQQGVLRCQAPEHAAGRVKLCVTSGNGKSCSELREFEFRGKPSASTTKNLPQVKIPKSPEQLLLLVKCVHFLLCRSNDLSAFRGTDHMETKYHRKFEAAEEHWLQILEELQAGCEISPGTIYWIMEELLKDKLQRWLLFKMNSKEDGNGLLSKEEKGIIHMISAMGYEWALSQILDLGVGINFRDVNGWTALHWAARFGREDMVAALLAAGAFSVAVTDPTPQDPVGKLQGLAGYLSEFGLTSHLASLTMGESEISKGSAVAEAEKVVESILERSAQPQTGGTEDDQSFKDYLAAARNAAQAAARIQAAFRAHSFRKREEKAASSSDEYGKSLDDIYNLCVSSMLPRAAHGYRDLKFDKAALSIQKKYRGWKNRKDFLALRWKVVKIQAHVRGHQVRKKYREILWSVSVLEKVVLRWRRKSPGLRHFRRELEQDAETENDKEDIVKVFRKLKVNAAVEQALSRVLSMVESPKARQQYRRMLERYRNVTVEQVGSEELSELEANFEMMQYELFDLL</sequence>
<keyword evidence="3" id="KW-0677">Repeat</keyword>
<evidence type="ECO:0000256" key="9">
    <source>
        <dbReference type="ARBA" id="ARBA00023159"/>
    </source>
</evidence>
<gene>
    <name evidence="14" type="ORF">HPP92_022829</name>
</gene>
<dbReference type="PROSITE" id="PS50088">
    <property type="entry name" value="ANK_REPEAT"/>
    <property type="match status" value="1"/>
</dbReference>
<evidence type="ECO:0000256" key="2">
    <source>
        <dbReference type="ARBA" id="ARBA00008267"/>
    </source>
</evidence>
<dbReference type="Pfam" id="PF00612">
    <property type="entry name" value="IQ"/>
    <property type="match status" value="2"/>
</dbReference>
<dbReference type="SMART" id="SM01076">
    <property type="entry name" value="CG-1"/>
    <property type="match status" value="1"/>
</dbReference>
<dbReference type="OrthoDB" id="407555at2759"/>
<dbReference type="InterPro" id="IPR005559">
    <property type="entry name" value="CG-1_dom"/>
</dbReference>
<dbReference type="PROSITE" id="PS50297">
    <property type="entry name" value="ANK_REP_REGION"/>
    <property type="match status" value="1"/>
</dbReference>
<keyword evidence="11" id="KW-0539">Nucleus</keyword>
<dbReference type="InterPro" id="IPR013783">
    <property type="entry name" value="Ig-like_fold"/>
</dbReference>
<feature type="domain" description="CG-1" evidence="13">
    <location>
        <begin position="10"/>
        <end position="136"/>
    </location>
</feature>
<dbReference type="GO" id="GO:0005516">
    <property type="term" value="F:calmodulin binding"/>
    <property type="evidence" value="ECO:0007669"/>
    <property type="project" value="UniProtKB-KW"/>
</dbReference>
<evidence type="ECO:0000256" key="7">
    <source>
        <dbReference type="ARBA" id="ARBA00023043"/>
    </source>
</evidence>
<dbReference type="PANTHER" id="PTHR23335:SF1">
    <property type="entry name" value="CALMODULIN-BINDING TRANSCRIPTION ACTIVATOR, ISOFORM F"/>
    <property type="match status" value="1"/>
</dbReference>
<evidence type="ECO:0000256" key="12">
    <source>
        <dbReference type="PROSITE-ProRule" id="PRU00023"/>
    </source>
</evidence>
<keyword evidence="5" id="KW-0112">Calmodulin-binding</keyword>
<dbReference type="Pfam" id="PF01833">
    <property type="entry name" value="TIG"/>
    <property type="match status" value="1"/>
</dbReference>
<evidence type="ECO:0000256" key="6">
    <source>
        <dbReference type="ARBA" id="ARBA00023015"/>
    </source>
</evidence>
<name>A0A835UHL1_VANPL</name>
<dbReference type="SUPFAM" id="SSF81296">
    <property type="entry name" value="E set domains"/>
    <property type="match status" value="1"/>
</dbReference>
<dbReference type="SUPFAM" id="SSF52540">
    <property type="entry name" value="P-loop containing nucleoside triphosphate hydrolases"/>
    <property type="match status" value="1"/>
</dbReference>
<dbReference type="Gene3D" id="2.60.40.10">
    <property type="entry name" value="Immunoglobulins"/>
    <property type="match status" value="1"/>
</dbReference>
<keyword evidence="6" id="KW-0805">Transcription regulation</keyword>
<evidence type="ECO:0000256" key="5">
    <source>
        <dbReference type="ARBA" id="ARBA00022860"/>
    </source>
</evidence>
<keyword evidence="10" id="KW-0804">Transcription</keyword>
<dbReference type="InterPro" id="IPR002110">
    <property type="entry name" value="Ankyrin_rpt"/>
</dbReference>
<keyword evidence="4" id="KW-0106">Calcium</keyword>
<evidence type="ECO:0000313" key="14">
    <source>
        <dbReference type="EMBL" id="KAG0459701.1"/>
    </source>
</evidence>
<dbReference type="GO" id="GO:0003712">
    <property type="term" value="F:transcription coregulator activity"/>
    <property type="evidence" value="ECO:0007669"/>
    <property type="project" value="TreeGrafter"/>
</dbReference>
<evidence type="ECO:0000259" key="13">
    <source>
        <dbReference type="PROSITE" id="PS51437"/>
    </source>
</evidence>
<feature type="repeat" description="ANK" evidence="12">
    <location>
        <begin position="631"/>
        <end position="656"/>
    </location>
</feature>
<dbReference type="InterPro" id="IPR014756">
    <property type="entry name" value="Ig_E-set"/>
</dbReference>
<evidence type="ECO:0000256" key="10">
    <source>
        <dbReference type="ARBA" id="ARBA00023163"/>
    </source>
</evidence>
<dbReference type="InterPro" id="IPR000048">
    <property type="entry name" value="IQ_motif_EF-hand-BS"/>
</dbReference>